<keyword evidence="3" id="KW-1185">Reference proteome</keyword>
<protein>
    <submittedName>
        <fullName evidence="2">Uncharacterized protein</fullName>
    </submittedName>
</protein>
<feature type="region of interest" description="Disordered" evidence="1">
    <location>
        <begin position="150"/>
        <end position="189"/>
    </location>
</feature>
<feature type="compositionally biased region" description="Basic and acidic residues" evidence="1">
    <location>
        <begin position="66"/>
        <end position="80"/>
    </location>
</feature>
<evidence type="ECO:0000313" key="3">
    <source>
        <dbReference type="Proteomes" id="UP001066276"/>
    </source>
</evidence>
<dbReference type="AlphaFoldDB" id="A0AAV7T910"/>
<dbReference type="Proteomes" id="UP001066276">
    <property type="component" value="Chromosome 4_1"/>
</dbReference>
<feature type="compositionally biased region" description="Polar residues" evidence="1">
    <location>
        <begin position="175"/>
        <end position="189"/>
    </location>
</feature>
<reference evidence="2" key="1">
    <citation type="journal article" date="2022" name="bioRxiv">
        <title>Sequencing and chromosome-scale assembly of the giantPleurodeles waltlgenome.</title>
        <authorList>
            <person name="Brown T."/>
            <person name="Elewa A."/>
            <person name="Iarovenko S."/>
            <person name="Subramanian E."/>
            <person name="Araus A.J."/>
            <person name="Petzold A."/>
            <person name="Susuki M."/>
            <person name="Suzuki K.-i.T."/>
            <person name="Hayashi T."/>
            <person name="Toyoda A."/>
            <person name="Oliveira C."/>
            <person name="Osipova E."/>
            <person name="Leigh N.D."/>
            <person name="Simon A."/>
            <person name="Yun M.H."/>
        </authorList>
    </citation>
    <scope>NUCLEOTIDE SEQUENCE</scope>
    <source>
        <strain evidence="2">20211129_DDA</strain>
        <tissue evidence="2">Liver</tissue>
    </source>
</reference>
<feature type="compositionally biased region" description="Polar residues" evidence="1">
    <location>
        <begin position="81"/>
        <end position="97"/>
    </location>
</feature>
<name>A0AAV7T910_PLEWA</name>
<evidence type="ECO:0000313" key="2">
    <source>
        <dbReference type="EMBL" id="KAJ1172556.1"/>
    </source>
</evidence>
<organism evidence="2 3">
    <name type="scientific">Pleurodeles waltl</name>
    <name type="common">Iberian ribbed newt</name>
    <dbReference type="NCBI Taxonomy" id="8319"/>
    <lineage>
        <taxon>Eukaryota</taxon>
        <taxon>Metazoa</taxon>
        <taxon>Chordata</taxon>
        <taxon>Craniata</taxon>
        <taxon>Vertebrata</taxon>
        <taxon>Euteleostomi</taxon>
        <taxon>Amphibia</taxon>
        <taxon>Batrachia</taxon>
        <taxon>Caudata</taxon>
        <taxon>Salamandroidea</taxon>
        <taxon>Salamandridae</taxon>
        <taxon>Pleurodelinae</taxon>
        <taxon>Pleurodeles</taxon>
    </lineage>
</organism>
<sequence>MIRPEKRLSSTDLRVRRRKKPLLRLLRSQVSWLKLLPWTPVSILTPLSRSFDALLRSRNSRLYFQDHKKIQTSEPKKASYTEEQGLSSRLKQASKPMQESYRPSDEDTEIERIVEVMDERHSRIHIHKETGRIITAPPLKTKRKLAFQEELDSVQPPAKIQKQKEKPVPVPTSRPHPTQLSFSPPHNSP</sequence>
<dbReference type="EMBL" id="JANPWB010000007">
    <property type="protein sequence ID" value="KAJ1172556.1"/>
    <property type="molecule type" value="Genomic_DNA"/>
</dbReference>
<feature type="region of interest" description="Disordered" evidence="1">
    <location>
        <begin position="66"/>
        <end position="107"/>
    </location>
</feature>
<comment type="caution">
    <text evidence="2">The sequence shown here is derived from an EMBL/GenBank/DDBJ whole genome shotgun (WGS) entry which is preliminary data.</text>
</comment>
<evidence type="ECO:0000256" key="1">
    <source>
        <dbReference type="SAM" id="MobiDB-lite"/>
    </source>
</evidence>
<accession>A0AAV7T910</accession>
<gene>
    <name evidence="2" type="ORF">NDU88_004401</name>
</gene>
<proteinExistence type="predicted"/>